<feature type="compositionally biased region" description="Basic and acidic residues" evidence="1">
    <location>
        <begin position="814"/>
        <end position="837"/>
    </location>
</feature>
<feature type="region of interest" description="Disordered" evidence="1">
    <location>
        <begin position="675"/>
        <end position="698"/>
    </location>
</feature>
<feature type="region of interest" description="Disordered" evidence="1">
    <location>
        <begin position="729"/>
        <end position="768"/>
    </location>
</feature>
<feature type="region of interest" description="Disordered" evidence="1">
    <location>
        <begin position="788"/>
        <end position="837"/>
    </location>
</feature>
<gene>
    <name evidence="2" type="ORF">MKW94_007191</name>
</gene>
<name>A0AA41VJ23_PAPNU</name>
<dbReference type="Proteomes" id="UP001177140">
    <property type="component" value="Unassembled WGS sequence"/>
</dbReference>
<reference evidence="2" key="1">
    <citation type="submission" date="2022-03" db="EMBL/GenBank/DDBJ databases">
        <title>A functionally conserved STORR gene fusion in Papaver species that diverged 16.8 million years ago.</title>
        <authorList>
            <person name="Catania T."/>
        </authorList>
    </citation>
    <scope>NUCLEOTIDE SEQUENCE</scope>
    <source>
        <strain evidence="2">S-191538</strain>
    </source>
</reference>
<keyword evidence="3" id="KW-1185">Reference proteome</keyword>
<accession>A0AA41VJ23</accession>
<evidence type="ECO:0000313" key="3">
    <source>
        <dbReference type="Proteomes" id="UP001177140"/>
    </source>
</evidence>
<organism evidence="2 3">
    <name type="scientific">Papaver nudicaule</name>
    <name type="common">Iceland poppy</name>
    <dbReference type="NCBI Taxonomy" id="74823"/>
    <lineage>
        <taxon>Eukaryota</taxon>
        <taxon>Viridiplantae</taxon>
        <taxon>Streptophyta</taxon>
        <taxon>Embryophyta</taxon>
        <taxon>Tracheophyta</taxon>
        <taxon>Spermatophyta</taxon>
        <taxon>Magnoliopsida</taxon>
        <taxon>Ranunculales</taxon>
        <taxon>Papaveraceae</taxon>
        <taxon>Papaveroideae</taxon>
        <taxon>Papaver</taxon>
    </lineage>
</organism>
<protein>
    <submittedName>
        <fullName evidence="2">Uncharacterized protein</fullName>
    </submittedName>
</protein>
<dbReference type="EMBL" id="JAJJMA010232435">
    <property type="protein sequence ID" value="MCL7042201.1"/>
    <property type="molecule type" value="Genomic_DNA"/>
</dbReference>
<feature type="region of interest" description="Disordered" evidence="1">
    <location>
        <begin position="50"/>
        <end position="76"/>
    </location>
</feature>
<comment type="caution">
    <text evidence="2">The sequence shown here is derived from an EMBL/GenBank/DDBJ whole genome shotgun (WGS) entry which is preliminary data.</text>
</comment>
<evidence type="ECO:0000256" key="1">
    <source>
        <dbReference type="SAM" id="MobiDB-lite"/>
    </source>
</evidence>
<sequence length="908" mass="101977">MRKSGKQIQTPPLSSKSTADNNNNKGLCISTSTDTKQRFLSAAKYRSSMLKIQGRKKKKDKKLKNPKGVSGEDEGIWGSAIEKPDKRKRLDSNCVSNEGVWGSTASDETSVCGLAPIVRHSQIGKTSESCVQRVEMSEQDIYLEEGYEDLRVLDQLILPDRTDNQVPSEVEKDGGCVRARVCEGLKACCIDVQPARMIDNAHMCARGQSMSGQQELEGKTTGNPHSQQSPAKDVFTEQQATASEEVNTSDSEEANASPNNEVLSTKQQVSNSEEANGSPSTDTCKNITLVKTIYSKRKEKLLANQSNKSIQFWEARDRIEKEWIANLRVEHLHKSALVRKMHLEIEVRIVKLRAVDKEFVRKVEIIKKYLNTELKKLDSVHKAVRKEEEKLKYQWLQQAKSGRPGDAFSILPLSLNSCFNLDDLKHYNDSLLFSQVEQLQMSTTANSPSEHLLSNSSTNDTSVLPQAMQLELPIDSISDLDQTNESEGDVAPVVQLQRPVPADQPSEPGSSTHVPENSLVLQRITEGNYSQVLYSCSNDTSVLPHAMQLDLPTPLDSLSKVVQSNESQGDFPQLAVQLQRPLLTDQRLEPGSDTSVSENYLLCQQVKEVNHVLKVKEEFASICRVDQAQRVEFHDELERTATISCESLAQRRHHDVEAQHQTEMEAEDCRSIEVQQHSEREPQVGPPQPPNYREREEQHRLIKGKEHAINVENPPLKRMCAGLQVNMLSSDHGHRPANTRLDGARTIKKRRSAAQRKRREREAEQTRQCAEMKAQQALQCAEMKAQQAENFQGGTKPISRRSLAQRQRRKREARGRDMGAKECRMSDAQQHSEREAQQQRLLGSYQGAHLGQLQNCQLFENSERPRVAPAAAKTSNLPGPATPTIPPLIGVTANVYDIPHYVYPRRKS</sequence>
<feature type="region of interest" description="Disordered" evidence="1">
    <location>
        <begin position="1"/>
        <end position="31"/>
    </location>
</feature>
<proteinExistence type="predicted"/>
<feature type="compositionally biased region" description="Basic residues" evidence="1">
    <location>
        <begin position="53"/>
        <end position="65"/>
    </location>
</feature>
<dbReference type="AlphaFoldDB" id="A0AA41VJ23"/>
<evidence type="ECO:0000313" key="2">
    <source>
        <dbReference type="EMBL" id="MCL7042201.1"/>
    </source>
</evidence>
<feature type="region of interest" description="Disordered" evidence="1">
    <location>
        <begin position="209"/>
        <end position="282"/>
    </location>
</feature>
<feature type="compositionally biased region" description="Basic residues" evidence="1">
    <location>
        <begin position="746"/>
        <end position="759"/>
    </location>
</feature>